<name>A0AAE4I1N0_9ENTE</name>
<dbReference type="Proteomes" id="UP001269061">
    <property type="component" value="Unassembled WGS sequence"/>
</dbReference>
<keyword evidence="5" id="KW-1185">Reference proteome</keyword>
<dbReference type="Gene3D" id="1.10.260.40">
    <property type="entry name" value="lambda repressor-like DNA-binding domains"/>
    <property type="match status" value="1"/>
</dbReference>
<dbReference type="PROSITE" id="PS50943">
    <property type="entry name" value="HTH_CROC1"/>
    <property type="match status" value="1"/>
</dbReference>
<dbReference type="SMART" id="SM00530">
    <property type="entry name" value="HTH_XRE"/>
    <property type="match status" value="1"/>
</dbReference>
<dbReference type="CDD" id="cd00093">
    <property type="entry name" value="HTH_XRE"/>
    <property type="match status" value="1"/>
</dbReference>
<evidence type="ECO:0000259" key="1">
    <source>
        <dbReference type="PROSITE" id="PS50943"/>
    </source>
</evidence>
<dbReference type="SUPFAM" id="SSF47413">
    <property type="entry name" value="lambda repressor-like DNA-binding domains"/>
    <property type="match status" value="1"/>
</dbReference>
<evidence type="ECO:0000313" key="4">
    <source>
        <dbReference type="Proteomes" id="UP001180842"/>
    </source>
</evidence>
<dbReference type="Pfam" id="PF01381">
    <property type="entry name" value="HTH_3"/>
    <property type="match status" value="1"/>
</dbReference>
<evidence type="ECO:0000313" key="2">
    <source>
        <dbReference type="EMBL" id="MDT2737935.1"/>
    </source>
</evidence>
<sequence length="66" mass="7300">MLDVEKIIIILISRKISQYKFSKVLGISTGHLSNILSGKISDPGFGLVCKMADFLEVSIDSLKMKE</sequence>
<dbReference type="RefSeq" id="WP_270364380.1">
    <property type="nucleotide sequence ID" value="NZ_JARQAI010000024.1"/>
</dbReference>
<comment type="caution">
    <text evidence="2">The sequence shown here is derived from an EMBL/GenBank/DDBJ whole genome shotgun (WGS) entry which is preliminary data.</text>
</comment>
<proteinExistence type="predicted"/>
<feature type="domain" description="HTH cro/C1-type" evidence="1">
    <location>
        <begin position="7"/>
        <end position="62"/>
    </location>
</feature>
<gene>
    <name evidence="2" type="ORF">P7H00_12525</name>
    <name evidence="3" type="ORF">P7H46_06645</name>
</gene>
<evidence type="ECO:0000313" key="3">
    <source>
        <dbReference type="EMBL" id="MDT2770522.1"/>
    </source>
</evidence>
<evidence type="ECO:0000313" key="5">
    <source>
        <dbReference type="Proteomes" id="UP001269061"/>
    </source>
</evidence>
<dbReference type="GO" id="GO:0003677">
    <property type="term" value="F:DNA binding"/>
    <property type="evidence" value="ECO:0007669"/>
    <property type="project" value="InterPro"/>
</dbReference>
<dbReference type="EMBL" id="JARQAI010000024">
    <property type="protein sequence ID" value="MDT2737935.1"/>
    <property type="molecule type" value="Genomic_DNA"/>
</dbReference>
<dbReference type="InterPro" id="IPR010982">
    <property type="entry name" value="Lambda_DNA-bd_dom_sf"/>
</dbReference>
<accession>A0AAE4I1N0</accession>
<dbReference type="InterPro" id="IPR001387">
    <property type="entry name" value="Cro/C1-type_HTH"/>
</dbReference>
<reference evidence="2 5" key="1">
    <citation type="submission" date="2023-03" db="EMBL/GenBank/DDBJ databases">
        <authorList>
            <person name="Shen W."/>
            <person name="Cai J."/>
        </authorList>
    </citation>
    <scope>NUCLEOTIDE SEQUENCE</scope>
    <source>
        <strain evidence="2">P69-2</strain>
        <strain evidence="3 5">Y59</strain>
    </source>
</reference>
<dbReference type="Proteomes" id="UP001180842">
    <property type="component" value="Unassembled WGS sequence"/>
</dbReference>
<dbReference type="EMBL" id="JARQAZ010000005">
    <property type="protein sequence ID" value="MDT2770522.1"/>
    <property type="molecule type" value="Genomic_DNA"/>
</dbReference>
<dbReference type="AlphaFoldDB" id="A0AAE4I1N0"/>
<organism evidence="2 4">
    <name type="scientific">Enterococcus pseudoavium</name>
    <dbReference type="NCBI Taxonomy" id="44007"/>
    <lineage>
        <taxon>Bacteria</taxon>
        <taxon>Bacillati</taxon>
        <taxon>Bacillota</taxon>
        <taxon>Bacilli</taxon>
        <taxon>Lactobacillales</taxon>
        <taxon>Enterococcaceae</taxon>
        <taxon>Enterococcus</taxon>
    </lineage>
</organism>
<protein>
    <submittedName>
        <fullName evidence="2">Helix-turn-helix transcriptional regulator</fullName>
    </submittedName>
</protein>